<dbReference type="Pfam" id="PF05649">
    <property type="entry name" value="Peptidase_M13_N"/>
    <property type="match status" value="1"/>
</dbReference>
<dbReference type="InterPro" id="IPR024079">
    <property type="entry name" value="MetalloPept_cat_dom_sf"/>
</dbReference>
<dbReference type="InterPro" id="IPR000718">
    <property type="entry name" value="Peptidase_M13"/>
</dbReference>
<feature type="domain" description="Peptidase M13 N-terminal" evidence="1">
    <location>
        <begin position="17"/>
        <end position="85"/>
    </location>
</feature>
<dbReference type="GO" id="GO:0005886">
    <property type="term" value="C:plasma membrane"/>
    <property type="evidence" value="ECO:0007669"/>
    <property type="project" value="TreeGrafter"/>
</dbReference>
<dbReference type="InterPro" id="IPR008753">
    <property type="entry name" value="Peptidase_M13_N"/>
</dbReference>
<protein>
    <recommendedName>
        <fullName evidence="1">Peptidase M13 N-terminal domain-containing protein</fullName>
    </recommendedName>
</protein>
<dbReference type="SUPFAM" id="SSF55486">
    <property type="entry name" value="Metalloproteases ('zincins'), catalytic domain"/>
    <property type="match status" value="1"/>
</dbReference>
<organism evidence="2 3">
    <name type="scientific">Lymnaea stagnalis</name>
    <name type="common">Great pond snail</name>
    <name type="synonym">Helix stagnalis</name>
    <dbReference type="NCBI Taxonomy" id="6523"/>
    <lineage>
        <taxon>Eukaryota</taxon>
        <taxon>Metazoa</taxon>
        <taxon>Spiralia</taxon>
        <taxon>Lophotrochozoa</taxon>
        <taxon>Mollusca</taxon>
        <taxon>Gastropoda</taxon>
        <taxon>Heterobranchia</taxon>
        <taxon>Euthyneura</taxon>
        <taxon>Panpulmonata</taxon>
        <taxon>Hygrophila</taxon>
        <taxon>Lymnaeoidea</taxon>
        <taxon>Lymnaeidae</taxon>
        <taxon>Lymnaea</taxon>
    </lineage>
</organism>
<evidence type="ECO:0000313" key="3">
    <source>
        <dbReference type="Proteomes" id="UP001497497"/>
    </source>
</evidence>
<dbReference type="AlphaFoldDB" id="A0AAV2ISN6"/>
<reference evidence="2 3" key="1">
    <citation type="submission" date="2024-04" db="EMBL/GenBank/DDBJ databases">
        <authorList>
            <consortium name="Genoscope - CEA"/>
            <person name="William W."/>
        </authorList>
    </citation>
    <scope>NUCLEOTIDE SEQUENCE [LARGE SCALE GENOMIC DNA]</scope>
</reference>
<evidence type="ECO:0000259" key="1">
    <source>
        <dbReference type="Pfam" id="PF05649"/>
    </source>
</evidence>
<name>A0AAV2ISN6_LYMST</name>
<dbReference type="GO" id="GO:0004222">
    <property type="term" value="F:metalloendopeptidase activity"/>
    <property type="evidence" value="ECO:0007669"/>
    <property type="project" value="InterPro"/>
</dbReference>
<dbReference type="EMBL" id="CAXITT010001737">
    <property type="protein sequence ID" value="CAL1548797.1"/>
    <property type="molecule type" value="Genomic_DNA"/>
</dbReference>
<evidence type="ECO:0000313" key="2">
    <source>
        <dbReference type="EMBL" id="CAL1548797.1"/>
    </source>
</evidence>
<dbReference type="Gene3D" id="3.40.390.10">
    <property type="entry name" value="Collagenase (Catalytic Domain)"/>
    <property type="match status" value="1"/>
</dbReference>
<accession>A0AAV2ISN6</accession>
<keyword evidence="3" id="KW-1185">Reference proteome</keyword>
<comment type="caution">
    <text evidence="2">The sequence shown here is derived from an EMBL/GenBank/DDBJ whole genome shotgun (WGS) entry which is preliminary data.</text>
</comment>
<dbReference type="PANTHER" id="PTHR11733">
    <property type="entry name" value="ZINC METALLOPROTEASE FAMILY M13 NEPRILYSIN-RELATED"/>
    <property type="match status" value="1"/>
</dbReference>
<proteinExistence type="predicted"/>
<sequence>LSTAARIEQSLDYSVNPCDNLYQFACGRWLKENVIPEDKDGFNTFAPLVDQIDIVIKNLLEEPQKPTDLNSINKAKILYASCLNVGK</sequence>
<dbReference type="PROSITE" id="PS51885">
    <property type="entry name" value="NEPRILYSIN"/>
    <property type="match status" value="1"/>
</dbReference>
<feature type="non-terminal residue" evidence="2">
    <location>
        <position position="1"/>
    </location>
</feature>
<dbReference type="GO" id="GO:0016485">
    <property type="term" value="P:protein processing"/>
    <property type="evidence" value="ECO:0007669"/>
    <property type="project" value="TreeGrafter"/>
</dbReference>
<dbReference type="PANTHER" id="PTHR11733:SF167">
    <property type="entry name" value="FI17812P1-RELATED"/>
    <property type="match status" value="1"/>
</dbReference>
<dbReference type="Proteomes" id="UP001497497">
    <property type="component" value="Unassembled WGS sequence"/>
</dbReference>
<dbReference type="Gene3D" id="1.10.1380.10">
    <property type="entry name" value="Neutral endopeptidase , domain2"/>
    <property type="match status" value="1"/>
</dbReference>
<gene>
    <name evidence="2" type="ORF">GSLYS_00022114001</name>
</gene>
<dbReference type="InterPro" id="IPR042089">
    <property type="entry name" value="Peptidase_M13_dom_2"/>
</dbReference>